<proteinExistence type="predicted"/>
<feature type="transmembrane region" description="Helical" evidence="1">
    <location>
        <begin position="6"/>
        <end position="31"/>
    </location>
</feature>
<gene>
    <name evidence="2" type="ORF">CLV43_103397</name>
</gene>
<reference evidence="2 3" key="1">
    <citation type="submission" date="2018-03" db="EMBL/GenBank/DDBJ databases">
        <title>Genomic Encyclopedia of Archaeal and Bacterial Type Strains, Phase II (KMG-II): from individual species to whole genera.</title>
        <authorList>
            <person name="Goeker M."/>
        </authorList>
    </citation>
    <scope>NUCLEOTIDE SEQUENCE [LARGE SCALE GENOMIC DNA]</scope>
    <source>
        <strain evidence="2 3">DSM 44720</strain>
    </source>
</reference>
<dbReference type="Proteomes" id="UP000239494">
    <property type="component" value="Unassembled WGS sequence"/>
</dbReference>
<accession>A0A2T0TDC2</accession>
<dbReference type="RefSeq" id="WP_106187193.1">
    <property type="nucleotide sequence ID" value="NZ_PVTF01000003.1"/>
</dbReference>
<keyword evidence="1" id="KW-0472">Membrane</keyword>
<evidence type="ECO:0000313" key="3">
    <source>
        <dbReference type="Proteomes" id="UP000239494"/>
    </source>
</evidence>
<organism evidence="2 3">
    <name type="scientific">Umezawaea tangerina</name>
    <dbReference type="NCBI Taxonomy" id="84725"/>
    <lineage>
        <taxon>Bacteria</taxon>
        <taxon>Bacillati</taxon>
        <taxon>Actinomycetota</taxon>
        <taxon>Actinomycetes</taxon>
        <taxon>Pseudonocardiales</taxon>
        <taxon>Pseudonocardiaceae</taxon>
        <taxon>Umezawaea</taxon>
    </lineage>
</organism>
<evidence type="ECO:0000256" key="1">
    <source>
        <dbReference type="SAM" id="Phobius"/>
    </source>
</evidence>
<sequence>MGTVIGLIAGIIAIVGVLAALAHDGYLAMLGSAAKNKRAAGAPIAQYVRSRWTVAGVTTAAALIGLLITTGDSTASDIIGALVAGGSGLAATSALQSSRKRLNSGS</sequence>
<evidence type="ECO:0000313" key="2">
    <source>
        <dbReference type="EMBL" id="PRY43650.1"/>
    </source>
</evidence>
<protein>
    <submittedName>
        <fullName evidence="2">Uncharacterized protein</fullName>
    </submittedName>
</protein>
<keyword evidence="1" id="KW-0812">Transmembrane</keyword>
<dbReference type="AlphaFoldDB" id="A0A2T0TDC2"/>
<dbReference type="OrthoDB" id="3577548at2"/>
<name>A0A2T0TDC2_9PSEU</name>
<keyword evidence="3" id="KW-1185">Reference proteome</keyword>
<feature type="transmembrane region" description="Helical" evidence="1">
    <location>
        <begin position="75"/>
        <end position="95"/>
    </location>
</feature>
<dbReference type="EMBL" id="PVTF01000003">
    <property type="protein sequence ID" value="PRY43650.1"/>
    <property type="molecule type" value="Genomic_DNA"/>
</dbReference>
<comment type="caution">
    <text evidence="2">The sequence shown here is derived from an EMBL/GenBank/DDBJ whole genome shotgun (WGS) entry which is preliminary data.</text>
</comment>
<keyword evidence="1" id="KW-1133">Transmembrane helix</keyword>
<feature type="transmembrane region" description="Helical" evidence="1">
    <location>
        <begin position="52"/>
        <end position="69"/>
    </location>
</feature>